<dbReference type="PANTHER" id="PTHR24148">
    <property type="entry name" value="ANKYRIN REPEAT DOMAIN-CONTAINING PROTEIN 39 HOMOLOG-RELATED"/>
    <property type="match status" value="1"/>
</dbReference>
<accession>A0A6A7A805</accession>
<reference evidence="2" key="1">
    <citation type="journal article" date="2020" name="Stud. Mycol.">
        <title>101 Dothideomycetes genomes: a test case for predicting lifestyles and emergence of pathogens.</title>
        <authorList>
            <person name="Haridas S."/>
            <person name="Albert R."/>
            <person name="Binder M."/>
            <person name="Bloem J."/>
            <person name="Labutti K."/>
            <person name="Salamov A."/>
            <person name="Andreopoulos B."/>
            <person name="Baker S."/>
            <person name="Barry K."/>
            <person name="Bills G."/>
            <person name="Bluhm B."/>
            <person name="Cannon C."/>
            <person name="Castanera R."/>
            <person name="Culley D."/>
            <person name="Daum C."/>
            <person name="Ezra D."/>
            <person name="Gonzalez J."/>
            <person name="Henrissat B."/>
            <person name="Kuo A."/>
            <person name="Liang C."/>
            <person name="Lipzen A."/>
            <person name="Lutzoni F."/>
            <person name="Magnuson J."/>
            <person name="Mondo S."/>
            <person name="Nolan M."/>
            <person name="Ohm R."/>
            <person name="Pangilinan J."/>
            <person name="Park H.-J."/>
            <person name="Ramirez L."/>
            <person name="Alfaro M."/>
            <person name="Sun H."/>
            <person name="Tritt A."/>
            <person name="Yoshinaga Y."/>
            <person name="Zwiers L.-H."/>
            <person name="Turgeon B."/>
            <person name="Goodwin S."/>
            <person name="Spatafora J."/>
            <person name="Crous P."/>
            <person name="Grigoriev I."/>
        </authorList>
    </citation>
    <scope>NUCLEOTIDE SEQUENCE</scope>
    <source>
        <strain evidence="2">CBS 113818</strain>
    </source>
</reference>
<dbReference type="OrthoDB" id="194358at2759"/>
<evidence type="ECO:0000313" key="3">
    <source>
        <dbReference type="Proteomes" id="UP000799424"/>
    </source>
</evidence>
<feature type="non-terminal residue" evidence="2">
    <location>
        <position position="168"/>
    </location>
</feature>
<evidence type="ECO:0000313" key="2">
    <source>
        <dbReference type="EMBL" id="KAF2828878.1"/>
    </source>
</evidence>
<gene>
    <name evidence="2" type="ORF">CC86DRAFT_438378</name>
</gene>
<feature type="domain" description="Heterokaryon incompatibility" evidence="1">
    <location>
        <begin position="45"/>
        <end position="164"/>
    </location>
</feature>
<proteinExistence type="predicted"/>
<name>A0A6A7A805_9PLEO</name>
<organism evidence="2 3">
    <name type="scientific">Ophiobolus disseminans</name>
    <dbReference type="NCBI Taxonomy" id="1469910"/>
    <lineage>
        <taxon>Eukaryota</taxon>
        <taxon>Fungi</taxon>
        <taxon>Dikarya</taxon>
        <taxon>Ascomycota</taxon>
        <taxon>Pezizomycotina</taxon>
        <taxon>Dothideomycetes</taxon>
        <taxon>Pleosporomycetidae</taxon>
        <taxon>Pleosporales</taxon>
        <taxon>Pleosporineae</taxon>
        <taxon>Phaeosphaeriaceae</taxon>
        <taxon>Ophiobolus</taxon>
    </lineage>
</organism>
<dbReference type="InterPro" id="IPR010730">
    <property type="entry name" value="HET"/>
</dbReference>
<evidence type="ECO:0000259" key="1">
    <source>
        <dbReference type="Pfam" id="PF06985"/>
    </source>
</evidence>
<dbReference type="EMBL" id="MU006222">
    <property type="protein sequence ID" value="KAF2828878.1"/>
    <property type="molecule type" value="Genomic_DNA"/>
</dbReference>
<dbReference type="Pfam" id="PF06985">
    <property type="entry name" value="HET"/>
    <property type="match status" value="1"/>
</dbReference>
<dbReference type="InterPro" id="IPR052895">
    <property type="entry name" value="HetReg/Transcr_Mod"/>
</dbReference>
<dbReference type="AlphaFoldDB" id="A0A6A7A805"/>
<protein>
    <submittedName>
        <fullName evidence="2">HET-domain-containing protein</fullName>
    </submittedName>
</protein>
<sequence length="168" mass="19363">MPALQYTPLDSSKRSTRLLRVEKASGDAEITCELREIDLEDQPQFIALSYTWNTGGGLDSLTCNGTTVQAGKNLCDFLRRFRIDHELPLWVDALCIDQENIDERNHQVTQMASIYSSAMFTIAWLGEATGNEDFESRQYGFETRQAMIELLKRPYWCRVWIIQEFLLA</sequence>
<dbReference type="Proteomes" id="UP000799424">
    <property type="component" value="Unassembled WGS sequence"/>
</dbReference>
<keyword evidence="3" id="KW-1185">Reference proteome</keyword>
<dbReference type="PANTHER" id="PTHR24148:SF73">
    <property type="entry name" value="HET DOMAIN PROTEIN (AFU_ORTHOLOGUE AFUA_8G01020)"/>
    <property type="match status" value="1"/>
</dbReference>